<evidence type="ECO:0000313" key="6">
    <source>
        <dbReference type="Proteomes" id="UP000658202"/>
    </source>
</evidence>
<reference evidence="3" key="1">
    <citation type="journal article" date="2014" name="Int. J. Syst. Evol. Microbiol.">
        <title>Complete genome of a new Firmicutes species belonging to the dominant human colonic microbiota ('Ruminococcus bicirculans') reveals two chromosomes and a selective capacity to utilize plant glucans.</title>
        <authorList>
            <consortium name="NISC Comparative Sequencing Program"/>
            <person name="Wegmann U."/>
            <person name="Louis P."/>
            <person name="Goesmann A."/>
            <person name="Henrissat B."/>
            <person name="Duncan S.H."/>
            <person name="Flint H.J."/>
        </authorList>
    </citation>
    <scope>NUCLEOTIDE SEQUENCE</scope>
    <source>
        <strain evidence="3">CCM 8490</strain>
    </source>
</reference>
<proteinExistence type="predicted"/>
<dbReference type="Proteomes" id="UP000658202">
    <property type="component" value="Unassembled WGS sequence"/>
</dbReference>
<name>A0A420CJA9_9FLAO</name>
<evidence type="ECO:0000259" key="1">
    <source>
        <dbReference type="Pfam" id="PF00534"/>
    </source>
</evidence>
<dbReference type="Proteomes" id="UP000285906">
    <property type="component" value="Unassembled WGS sequence"/>
</dbReference>
<dbReference type="InterPro" id="IPR001296">
    <property type="entry name" value="Glyco_trans_1"/>
</dbReference>
<reference evidence="3" key="4">
    <citation type="submission" date="2024-05" db="EMBL/GenBank/DDBJ databases">
        <authorList>
            <person name="Sun Q."/>
            <person name="Sedlacek I."/>
        </authorList>
    </citation>
    <scope>NUCLEOTIDE SEQUENCE</scope>
    <source>
        <strain evidence="3">CCM 8490</strain>
    </source>
</reference>
<dbReference type="Gene3D" id="3.40.50.2000">
    <property type="entry name" value="Glycogen Phosphorylase B"/>
    <property type="match status" value="2"/>
</dbReference>
<feature type="domain" description="Glycosyl transferase family 1" evidence="1">
    <location>
        <begin position="180"/>
        <end position="308"/>
    </location>
</feature>
<feature type="domain" description="Glycosyltransferase subfamily 4-like N-terminal" evidence="2">
    <location>
        <begin position="15"/>
        <end position="132"/>
    </location>
</feature>
<protein>
    <submittedName>
        <fullName evidence="3">Glycosyltransferase EpsF</fullName>
    </submittedName>
    <submittedName>
        <fullName evidence="4">Glycosyltransferase involved in cell wall biosynthesis</fullName>
    </submittedName>
</protein>
<dbReference type="EMBL" id="BMCW01000010">
    <property type="protein sequence ID" value="GGG67212.1"/>
    <property type="molecule type" value="Genomic_DNA"/>
</dbReference>
<dbReference type="Pfam" id="PF00534">
    <property type="entry name" value="Glycos_transf_1"/>
    <property type="match status" value="1"/>
</dbReference>
<evidence type="ECO:0000259" key="2">
    <source>
        <dbReference type="Pfam" id="PF13439"/>
    </source>
</evidence>
<dbReference type="Pfam" id="PF13439">
    <property type="entry name" value="Glyco_transf_4"/>
    <property type="match status" value="1"/>
</dbReference>
<dbReference type="AlphaFoldDB" id="A0A420CJA9"/>
<reference evidence="4 5" key="2">
    <citation type="submission" date="2018-09" db="EMBL/GenBank/DDBJ databases">
        <title>Genomic Encyclopedia of Archaeal and Bacterial Type Strains, Phase II (KMG-II): from individual species to whole genera.</title>
        <authorList>
            <person name="Goeker M."/>
        </authorList>
    </citation>
    <scope>NUCLEOTIDE SEQUENCE [LARGE SCALE GENOMIC DNA]</scope>
    <source>
        <strain evidence="4 5">DSM 27620</strain>
    </source>
</reference>
<evidence type="ECO:0000313" key="4">
    <source>
        <dbReference type="EMBL" id="RKE78373.1"/>
    </source>
</evidence>
<reference evidence="6" key="3">
    <citation type="journal article" date="2019" name="Int. J. Syst. Evol. Microbiol.">
        <title>The Global Catalogue of Microorganisms (GCM) 10K type strain sequencing project: providing services to taxonomists for standard genome sequencing and annotation.</title>
        <authorList>
            <consortium name="The Broad Institute Genomics Platform"/>
            <consortium name="The Broad Institute Genome Sequencing Center for Infectious Disease"/>
            <person name="Wu L."/>
            <person name="Ma J."/>
        </authorList>
    </citation>
    <scope>NUCLEOTIDE SEQUENCE [LARGE SCALE GENOMIC DNA]</scope>
    <source>
        <strain evidence="6">CCM 8490</strain>
    </source>
</reference>
<dbReference type="RefSeq" id="WP_120215013.1">
    <property type="nucleotide sequence ID" value="NZ_BMCW01000010.1"/>
</dbReference>
<dbReference type="OrthoDB" id="9811239at2"/>
<evidence type="ECO:0000313" key="3">
    <source>
        <dbReference type="EMBL" id="GGG67212.1"/>
    </source>
</evidence>
<accession>A0A420CJA9</accession>
<dbReference type="EMBL" id="RAQH01000013">
    <property type="protein sequence ID" value="RKE78373.1"/>
    <property type="molecule type" value="Genomic_DNA"/>
</dbReference>
<evidence type="ECO:0000313" key="5">
    <source>
        <dbReference type="Proteomes" id="UP000285906"/>
    </source>
</evidence>
<keyword evidence="6" id="KW-1185">Reference proteome</keyword>
<keyword evidence="4" id="KW-0808">Transferase</keyword>
<dbReference type="SUPFAM" id="SSF53756">
    <property type="entry name" value="UDP-Glycosyltransferase/glycogen phosphorylase"/>
    <property type="match status" value="1"/>
</dbReference>
<comment type="caution">
    <text evidence="4">The sequence shown here is derived from an EMBL/GenBank/DDBJ whole genome shotgun (WGS) entry which is preliminary data.</text>
</comment>
<gene>
    <name evidence="3" type="primary">epsF</name>
    <name evidence="4" type="ORF">BXY58_3498</name>
    <name evidence="3" type="ORF">GCM10007332_32540</name>
</gene>
<organism evidence="4 5">
    <name type="scientific">Epilithonimonas arachidiradicis</name>
    <dbReference type="NCBI Taxonomy" id="1617282"/>
    <lineage>
        <taxon>Bacteria</taxon>
        <taxon>Pseudomonadati</taxon>
        <taxon>Bacteroidota</taxon>
        <taxon>Flavobacteriia</taxon>
        <taxon>Flavobacteriales</taxon>
        <taxon>Weeksellaceae</taxon>
        <taxon>Chryseobacterium group</taxon>
        <taxon>Epilithonimonas</taxon>
    </lineage>
</organism>
<dbReference type="InterPro" id="IPR028098">
    <property type="entry name" value="Glyco_trans_4-like_N"/>
</dbReference>
<dbReference type="GO" id="GO:0016757">
    <property type="term" value="F:glycosyltransferase activity"/>
    <property type="evidence" value="ECO:0007669"/>
    <property type="project" value="InterPro"/>
</dbReference>
<sequence>MKRILHIVGKMDRAGAETMLMNLYRNIDREKIQFDFVVFSDRKGDYDDEIFSLGGRIIPILASNNIFRTLKLIRFLKSHKEYSIVHSHMLLNSMFSLYAAKIAGVKHRIAHSHNTVNSKKGIIAELYKKLALASIKKNSTKKIACGVAASEYLFPNHENVLLLSNGVEAEKLAVINIENHHLPYQKKRDGIVLLQVGRLSDVKNPFFTLEIAKELKKRKIKAHIYFIGQGNLEKKLIQEIDKHHLNDYITLLGLRSDIGELMTGADVLLMPSLHEGFPVVLVEAQAVGLQAIISSGISKEVDLGADLITFLNIQKPEDWVLKIVEITKENVKTSNYKRIQILKEKGFDVVQNARLLQTIYQQMF</sequence>
<dbReference type="PANTHER" id="PTHR12526:SF637">
    <property type="entry name" value="GLYCOSYLTRANSFERASE EPSF-RELATED"/>
    <property type="match status" value="1"/>
</dbReference>
<dbReference type="PANTHER" id="PTHR12526">
    <property type="entry name" value="GLYCOSYLTRANSFERASE"/>
    <property type="match status" value="1"/>
</dbReference>